<feature type="transmembrane region" description="Helical" evidence="1">
    <location>
        <begin position="353"/>
        <end position="372"/>
    </location>
</feature>
<keyword evidence="3" id="KW-1185">Reference proteome</keyword>
<feature type="transmembrane region" description="Helical" evidence="1">
    <location>
        <begin position="160"/>
        <end position="182"/>
    </location>
</feature>
<dbReference type="Proteomes" id="UP000515819">
    <property type="component" value="Chromosome"/>
</dbReference>
<evidence type="ECO:0000313" key="2">
    <source>
        <dbReference type="EMBL" id="QNL99935.1"/>
    </source>
</evidence>
<gene>
    <name evidence="2" type="ORF">H9Q76_01075</name>
</gene>
<protein>
    <submittedName>
        <fullName evidence="2">Uncharacterized protein</fullName>
    </submittedName>
</protein>
<keyword evidence="1" id="KW-0472">Membrane</keyword>
<dbReference type="EMBL" id="CP060632">
    <property type="protein sequence ID" value="QNL99935.1"/>
    <property type="molecule type" value="Genomic_DNA"/>
</dbReference>
<reference evidence="2 3" key="1">
    <citation type="submission" date="2020-08" db="EMBL/GenBank/DDBJ databases">
        <authorList>
            <person name="Liu C."/>
            <person name="Sun Q."/>
        </authorList>
    </citation>
    <scope>NUCLEOTIDE SEQUENCE [LARGE SCALE GENOMIC DNA]</scope>
    <source>
        <strain evidence="2 3">NSJ-4</strain>
    </source>
</reference>
<sequence>MKEIARNEGNNQLNIRKTEVVFLLAFFVYMSANTLDLTAIAFGQGNDRLSLINIFTKMARYVAYILLAFKVICSNIYNRKWIKLFLEVSCVIAISFLGSFNKTIIFYLLIFIAACNVEENYIIKISCAVQSVILFVCVIGSRIGVIKDYVRQDGSRIRHFLGFSWTTTGAILFVFILLQYIYLKKGKLSIWEDIIAFGISLYLYKMTNSRFAFLISIVTIIIFAIYRLNVNNGRFIQKLKGVFIASPVVVAIFAILLHAFYNPQNTIYFQLNKLLSGRLALGQNAMSKYGISLFGKDIEWIGFNMEETLKGTYNYVDCSYVKILLDHGILFLSIVLLAYAYMLKKSIQKKQYYYTWILMIIMVFSITEPRLFDITFNPFIVLTLAGQKLIVDKDVKRGKGDAREYAEK</sequence>
<evidence type="ECO:0000313" key="3">
    <source>
        <dbReference type="Proteomes" id="UP000515819"/>
    </source>
</evidence>
<name>A0A7G9FN04_9FIRM</name>
<feature type="transmembrane region" description="Helical" evidence="1">
    <location>
        <begin position="211"/>
        <end position="230"/>
    </location>
</feature>
<organism evidence="2 3">
    <name type="scientific">Wujia chipingensis</name>
    <dbReference type="NCBI Taxonomy" id="2763670"/>
    <lineage>
        <taxon>Bacteria</taxon>
        <taxon>Bacillati</taxon>
        <taxon>Bacillota</taxon>
        <taxon>Clostridia</taxon>
        <taxon>Lachnospirales</taxon>
        <taxon>Lachnospiraceae</taxon>
        <taxon>Wujia</taxon>
    </lineage>
</organism>
<keyword evidence="1" id="KW-0812">Transmembrane</keyword>
<dbReference type="AlphaFoldDB" id="A0A7G9FN04"/>
<feature type="transmembrane region" description="Helical" evidence="1">
    <location>
        <begin position="242"/>
        <end position="261"/>
    </location>
</feature>
<feature type="transmembrane region" description="Helical" evidence="1">
    <location>
        <begin position="61"/>
        <end position="77"/>
    </location>
</feature>
<accession>A0A7G9FN04</accession>
<feature type="transmembrane region" description="Helical" evidence="1">
    <location>
        <begin position="320"/>
        <end position="341"/>
    </location>
</feature>
<dbReference type="KEGG" id="wcp:H9Q76_01075"/>
<feature type="transmembrane region" description="Helical" evidence="1">
    <location>
        <begin position="84"/>
        <end position="109"/>
    </location>
</feature>
<keyword evidence="1" id="KW-1133">Transmembrane helix</keyword>
<dbReference type="RefSeq" id="WP_249321393.1">
    <property type="nucleotide sequence ID" value="NZ_CP060632.1"/>
</dbReference>
<proteinExistence type="predicted"/>
<feature type="transmembrane region" description="Helical" evidence="1">
    <location>
        <begin position="20"/>
        <end position="41"/>
    </location>
</feature>
<evidence type="ECO:0000256" key="1">
    <source>
        <dbReference type="SAM" id="Phobius"/>
    </source>
</evidence>
<feature type="transmembrane region" description="Helical" evidence="1">
    <location>
        <begin position="121"/>
        <end position="139"/>
    </location>
</feature>